<protein>
    <submittedName>
        <fullName evidence="2">Membrane protein</fullName>
    </submittedName>
</protein>
<dbReference type="PANTHER" id="PTHR18640">
    <property type="entry name" value="SOLUTE CARRIER FAMILY 10 MEMBER 7"/>
    <property type="match status" value="1"/>
</dbReference>
<dbReference type="AlphaFoldDB" id="A0A0U3SZ14"/>
<dbReference type="EMBL" id="CP011502">
    <property type="protein sequence ID" value="ALX03752.1"/>
    <property type="molecule type" value="Genomic_DNA"/>
</dbReference>
<dbReference type="Pfam" id="PF13593">
    <property type="entry name" value="SBF_like"/>
    <property type="match status" value="1"/>
</dbReference>
<gene>
    <name evidence="2" type="ORF">AERYTH_03060</name>
</gene>
<dbReference type="OrthoDB" id="9792271at2"/>
<evidence type="ECO:0000313" key="2">
    <source>
        <dbReference type="EMBL" id="ALX03752.1"/>
    </source>
</evidence>
<dbReference type="Proteomes" id="UP000067689">
    <property type="component" value="Chromosome"/>
</dbReference>
<proteinExistence type="predicted"/>
<dbReference type="InterPro" id="IPR038770">
    <property type="entry name" value="Na+/solute_symporter_sf"/>
</dbReference>
<dbReference type="PATRIC" id="fig|2041.4.peg.642"/>
<sequence length="317" mass="33459">MRRIDPFLVLLLGAAALGSFLPATGTTFEVVRTVSTVGIGLLFFLYGARLSTAETVRNLKHWRLQLSILSITFVVFPVLGLGTRLLPDSWLAPQLAAGLLLLTLVPSTVQGCVVYTRLAGGNVAAAVVSASTSNLLGVLLTPLLVALLMGGEARVDAGSVLRIVLQLLAPFALGQLLRPLVGAWVERHDKGLKRFDRSTILLIVYVAFSEGTEAGIWSAVPLHDFAVVAVLAAALLALGLAWCTAWGRLVGFDRGDRVALLFCGSNKSLASGLPMATVLFPSDVVAFVVLPLMIYHQMQLVVGSVLAGRLGRSAPAA</sequence>
<feature type="transmembrane region" description="Helical" evidence="1">
    <location>
        <begin position="95"/>
        <end position="116"/>
    </location>
</feature>
<feature type="transmembrane region" description="Helical" evidence="1">
    <location>
        <begin position="225"/>
        <end position="246"/>
    </location>
</feature>
<dbReference type="PANTHER" id="PTHR18640:SF5">
    <property type="entry name" value="SODIUM_BILE ACID COTRANSPORTER 7"/>
    <property type="match status" value="1"/>
</dbReference>
<keyword evidence="3" id="KW-1185">Reference proteome</keyword>
<accession>A0A0U3SZ14</accession>
<dbReference type="Gene3D" id="1.20.1530.20">
    <property type="match status" value="1"/>
</dbReference>
<dbReference type="RefSeq" id="WP_067854510.1">
    <property type="nucleotide sequence ID" value="NZ_CP011502.1"/>
</dbReference>
<keyword evidence="1" id="KW-0812">Transmembrane</keyword>
<feature type="transmembrane region" description="Helical" evidence="1">
    <location>
        <begin position="198"/>
        <end position="219"/>
    </location>
</feature>
<evidence type="ECO:0000313" key="3">
    <source>
        <dbReference type="Proteomes" id="UP000067689"/>
    </source>
</evidence>
<feature type="transmembrane region" description="Helical" evidence="1">
    <location>
        <begin position="160"/>
        <end position="177"/>
    </location>
</feature>
<feature type="transmembrane region" description="Helical" evidence="1">
    <location>
        <begin position="123"/>
        <end position="148"/>
    </location>
</feature>
<feature type="transmembrane region" description="Helical" evidence="1">
    <location>
        <begin position="64"/>
        <end position="83"/>
    </location>
</feature>
<feature type="transmembrane region" description="Helical" evidence="1">
    <location>
        <begin position="258"/>
        <end position="280"/>
    </location>
</feature>
<organism evidence="2 3">
    <name type="scientific">Aeromicrobium erythreum</name>
    <dbReference type="NCBI Taxonomy" id="2041"/>
    <lineage>
        <taxon>Bacteria</taxon>
        <taxon>Bacillati</taxon>
        <taxon>Actinomycetota</taxon>
        <taxon>Actinomycetes</taxon>
        <taxon>Propionibacteriales</taxon>
        <taxon>Nocardioidaceae</taxon>
        <taxon>Aeromicrobium</taxon>
    </lineage>
</organism>
<reference evidence="2 3" key="1">
    <citation type="journal article" date="1991" name="Int. J. Syst. Bacteriol.">
        <title>Description of the erythromycin-producing bacterium Arthrobacter sp. strain NRRL B-3381 as Aeromicrobium erythreum gen. nov., sp. nov.</title>
        <authorList>
            <person name="Miller E.S."/>
            <person name="Woese C.R."/>
            <person name="Brenner S."/>
        </authorList>
    </citation>
    <scope>NUCLEOTIDE SEQUENCE [LARGE SCALE GENOMIC DNA]</scope>
    <source>
        <strain evidence="2 3">AR18</strain>
    </source>
</reference>
<evidence type="ECO:0000256" key="1">
    <source>
        <dbReference type="SAM" id="Phobius"/>
    </source>
</evidence>
<keyword evidence="1" id="KW-0472">Membrane</keyword>
<dbReference type="PIRSF" id="PIRSF026166">
    <property type="entry name" value="UCP026166"/>
    <property type="match status" value="1"/>
</dbReference>
<name>A0A0U3SZ14_9ACTN</name>
<dbReference type="STRING" id="2041.AERYTH_03060"/>
<dbReference type="KEGG" id="aer:AERYTH_03060"/>
<dbReference type="InterPro" id="IPR016833">
    <property type="entry name" value="Put_Na-Bile_cotransptr"/>
</dbReference>
<feature type="transmembrane region" description="Helical" evidence="1">
    <location>
        <begin position="33"/>
        <end position="52"/>
    </location>
</feature>
<keyword evidence="1" id="KW-1133">Transmembrane helix</keyword>
<dbReference type="GO" id="GO:0005886">
    <property type="term" value="C:plasma membrane"/>
    <property type="evidence" value="ECO:0007669"/>
    <property type="project" value="TreeGrafter"/>
</dbReference>